<evidence type="ECO:0000313" key="1">
    <source>
        <dbReference type="EMBL" id="VDM73332.1"/>
    </source>
</evidence>
<gene>
    <name evidence="1" type="ORF">SVUK_LOCUS8330</name>
</gene>
<protein>
    <submittedName>
        <fullName evidence="1">Uncharacterized protein</fullName>
    </submittedName>
</protein>
<reference evidence="1 2" key="1">
    <citation type="submission" date="2018-11" db="EMBL/GenBank/DDBJ databases">
        <authorList>
            <consortium name="Pathogen Informatics"/>
        </authorList>
    </citation>
    <scope>NUCLEOTIDE SEQUENCE [LARGE SCALE GENOMIC DNA]</scope>
</reference>
<organism evidence="1 2">
    <name type="scientific">Strongylus vulgaris</name>
    <name type="common">Blood worm</name>
    <dbReference type="NCBI Taxonomy" id="40348"/>
    <lineage>
        <taxon>Eukaryota</taxon>
        <taxon>Metazoa</taxon>
        <taxon>Ecdysozoa</taxon>
        <taxon>Nematoda</taxon>
        <taxon>Chromadorea</taxon>
        <taxon>Rhabditida</taxon>
        <taxon>Rhabditina</taxon>
        <taxon>Rhabditomorpha</taxon>
        <taxon>Strongyloidea</taxon>
        <taxon>Strongylidae</taxon>
        <taxon>Strongylus</taxon>
    </lineage>
</organism>
<dbReference type="AlphaFoldDB" id="A0A3P7L1N5"/>
<keyword evidence="2" id="KW-1185">Reference proteome</keyword>
<dbReference type="EMBL" id="UYYB01030047">
    <property type="protein sequence ID" value="VDM73332.1"/>
    <property type="molecule type" value="Genomic_DNA"/>
</dbReference>
<name>A0A3P7L1N5_STRVU</name>
<dbReference type="Proteomes" id="UP000270094">
    <property type="component" value="Unassembled WGS sequence"/>
</dbReference>
<evidence type="ECO:0000313" key="2">
    <source>
        <dbReference type="Proteomes" id="UP000270094"/>
    </source>
</evidence>
<proteinExistence type="predicted"/>
<accession>A0A3P7L1N5</accession>
<sequence>MEVGWHICTFVAGITADVDRTVLHRVVASNNVRDGAAQESRPEVDITEPITNVGTKMNTLLTNYSKNQSFALD</sequence>